<feature type="region of interest" description="Disordered" evidence="1">
    <location>
        <begin position="24"/>
        <end position="44"/>
    </location>
</feature>
<reference evidence="2" key="1">
    <citation type="submission" date="2021-02" db="EMBL/GenBank/DDBJ databases">
        <authorList>
            <person name="Nowell W R."/>
        </authorList>
    </citation>
    <scope>NUCLEOTIDE SEQUENCE</scope>
</reference>
<evidence type="ECO:0000313" key="3">
    <source>
        <dbReference type="Proteomes" id="UP000682733"/>
    </source>
</evidence>
<accession>A0A8S2MHJ8</accession>
<protein>
    <submittedName>
        <fullName evidence="2">Uncharacterized protein</fullName>
    </submittedName>
</protein>
<name>A0A8S2MHJ8_9BILA</name>
<evidence type="ECO:0000313" key="2">
    <source>
        <dbReference type="EMBL" id="CAF3958029.1"/>
    </source>
</evidence>
<sequence>LGGGSKPSGGIGAGPIIGARSIGTALGGGSKPSGGIGAGPIIGA</sequence>
<evidence type="ECO:0000256" key="1">
    <source>
        <dbReference type="SAM" id="MobiDB-lite"/>
    </source>
</evidence>
<dbReference type="AlphaFoldDB" id="A0A8S2MHJ8"/>
<gene>
    <name evidence="2" type="ORF">TMI583_LOCUS22298</name>
</gene>
<dbReference type="Proteomes" id="UP000682733">
    <property type="component" value="Unassembled WGS sequence"/>
</dbReference>
<proteinExistence type="predicted"/>
<organism evidence="2 3">
    <name type="scientific">Didymodactylos carnosus</name>
    <dbReference type="NCBI Taxonomy" id="1234261"/>
    <lineage>
        <taxon>Eukaryota</taxon>
        <taxon>Metazoa</taxon>
        <taxon>Spiralia</taxon>
        <taxon>Gnathifera</taxon>
        <taxon>Rotifera</taxon>
        <taxon>Eurotatoria</taxon>
        <taxon>Bdelloidea</taxon>
        <taxon>Philodinida</taxon>
        <taxon>Philodinidae</taxon>
        <taxon>Didymodactylos</taxon>
    </lineage>
</organism>
<feature type="non-terminal residue" evidence="2">
    <location>
        <position position="1"/>
    </location>
</feature>
<dbReference type="EMBL" id="CAJOBA010031123">
    <property type="protein sequence ID" value="CAF3958029.1"/>
    <property type="molecule type" value="Genomic_DNA"/>
</dbReference>
<feature type="compositionally biased region" description="Gly residues" evidence="1">
    <location>
        <begin position="25"/>
        <end position="44"/>
    </location>
</feature>
<comment type="caution">
    <text evidence="2">The sequence shown here is derived from an EMBL/GenBank/DDBJ whole genome shotgun (WGS) entry which is preliminary data.</text>
</comment>
<feature type="non-terminal residue" evidence="2">
    <location>
        <position position="44"/>
    </location>
</feature>